<sequence length="134" mass="15495">MRKMLSNMNLMKKLIVLLILFVVIPILVLDLFVAKKLESITEEQVGNALLQLVRGSHLTLDRESSDFEEKTEKIMISQEIQQLASIPSSSEYERFEIFKALDKYLNNYSTSAVRYSLFFRTQISSIRSSLIPIF</sequence>
<dbReference type="EMBL" id="JAMDMX010000038">
    <property type="protein sequence ID" value="MCY9693643.1"/>
    <property type="molecule type" value="Genomic_DNA"/>
</dbReference>
<evidence type="ECO:0000313" key="2">
    <source>
        <dbReference type="Proteomes" id="UP001527099"/>
    </source>
</evidence>
<proteinExistence type="predicted"/>
<organism evidence="1 2">
    <name type="scientific">Paenibacillus alginolyticus</name>
    <dbReference type="NCBI Taxonomy" id="59839"/>
    <lineage>
        <taxon>Bacteria</taxon>
        <taxon>Bacillati</taxon>
        <taxon>Bacillota</taxon>
        <taxon>Bacilli</taxon>
        <taxon>Bacillales</taxon>
        <taxon>Paenibacillaceae</taxon>
        <taxon>Paenibacillus</taxon>
    </lineage>
</organism>
<reference evidence="1 2" key="1">
    <citation type="submission" date="2022-05" db="EMBL/GenBank/DDBJ databases">
        <title>Genome Sequencing of Bee-Associated Microbes.</title>
        <authorList>
            <person name="Dunlap C."/>
        </authorList>
    </citation>
    <scope>NUCLEOTIDE SEQUENCE [LARGE SCALE GENOMIC DNA]</scope>
    <source>
        <strain evidence="1 2">NRRL B-14421</strain>
    </source>
</reference>
<protein>
    <submittedName>
        <fullName evidence="1">Uncharacterized protein</fullName>
    </submittedName>
</protein>
<keyword evidence="2" id="KW-1185">Reference proteome</keyword>
<name>A0ABT4GBS1_9BACL</name>
<gene>
    <name evidence="1" type="ORF">M5X19_12150</name>
</gene>
<dbReference type="Proteomes" id="UP001527099">
    <property type="component" value="Unassembled WGS sequence"/>
</dbReference>
<dbReference type="RefSeq" id="WP_268615300.1">
    <property type="nucleotide sequence ID" value="NZ_JAMDMX010000038.1"/>
</dbReference>
<comment type="caution">
    <text evidence="1">The sequence shown here is derived from an EMBL/GenBank/DDBJ whole genome shotgun (WGS) entry which is preliminary data.</text>
</comment>
<evidence type="ECO:0000313" key="1">
    <source>
        <dbReference type="EMBL" id="MCY9693643.1"/>
    </source>
</evidence>
<accession>A0ABT4GBS1</accession>